<protein>
    <recommendedName>
        <fullName evidence="1">cyclic-guanylate-specific phosphodiesterase</fullName>
        <ecNumber evidence="1">3.1.4.52</ecNumber>
    </recommendedName>
</protein>
<feature type="domain" description="PAS" evidence="3">
    <location>
        <begin position="124"/>
        <end position="168"/>
    </location>
</feature>
<dbReference type="InterPro" id="IPR029787">
    <property type="entry name" value="Nucleotide_cyclase"/>
</dbReference>
<evidence type="ECO:0000313" key="7">
    <source>
        <dbReference type="EMBL" id="EIJ42750.1"/>
    </source>
</evidence>
<dbReference type="InterPro" id="IPR000014">
    <property type="entry name" value="PAS"/>
</dbReference>
<dbReference type="PANTHER" id="PTHR44757:SF2">
    <property type="entry name" value="BIOFILM ARCHITECTURE MAINTENANCE PROTEIN MBAA"/>
    <property type="match status" value="1"/>
</dbReference>
<dbReference type="CDD" id="cd01949">
    <property type="entry name" value="GGDEF"/>
    <property type="match status" value="1"/>
</dbReference>
<dbReference type="SUPFAM" id="SSF55785">
    <property type="entry name" value="PYP-like sensor domain (PAS domain)"/>
    <property type="match status" value="1"/>
</dbReference>
<dbReference type="Gene3D" id="3.20.20.450">
    <property type="entry name" value="EAL domain"/>
    <property type="match status" value="1"/>
</dbReference>
<dbReference type="PROSITE" id="PS50112">
    <property type="entry name" value="PAS"/>
    <property type="match status" value="1"/>
</dbReference>
<dbReference type="InterPro" id="IPR052155">
    <property type="entry name" value="Biofilm_reg_signaling"/>
</dbReference>
<evidence type="ECO:0000313" key="8">
    <source>
        <dbReference type="Proteomes" id="UP000005744"/>
    </source>
</evidence>
<evidence type="ECO:0000256" key="2">
    <source>
        <dbReference type="ARBA" id="ARBA00022636"/>
    </source>
</evidence>
<dbReference type="InterPro" id="IPR013767">
    <property type="entry name" value="PAS_fold"/>
</dbReference>
<evidence type="ECO:0000259" key="3">
    <source>
        <dbReference type="PROSITE" id="PS50112"/>
    </source>
</evidence>
<feature type="domain" description="EAL" evidence="5">
    <location>
        <begin position="426"/>
        <end position="680"/>
    </location>
</feature>
<dbReference type="EMBL" id="JH600070">
    <property type="protein sequence ID" value="EIJ42750.1"/>
    <property type="molecule type" value="Genomic_DNA"/>
</dbReference>
<dbReference type="FunFam" id="3.20.20.450:FF:000001">
    <property type="entry name" value="Cyclic di-GMP phosphodiesterase yahA"/>
    <property type="match status" value="1"/>
</dbReference>
<dbReference type="EC" id="3.1.4.52" evidence="1"/>
<reference evidence="7 8" key="1">
    <citation type="submission" date="2011-11" db="EMBL/GenBank/DDBJ databases">
        <title>Improved High-Quality Draft sequence of Beggiatoa alba B18lD.</title>
        <authorList>
            <consortium name="US DOE Joint Genome Institute"/>
            <person name="Lucas S."/>
            <person name="Han J."/>
            <person name="Lapidus A."/>
            <person name="Cheng J.-F."/>
            <person name="Goodwin L."/>
            <person name="Pitluck S."/>
            <person name="Peters L."/>
            <person name="Mikhailova N."/>
            <person name="Held B."/>
            <person name="Detter J.C."/>
            <person name="Han C."/>
            <person name="Tapia R."/>
            <person name="Land M."/>
            <person name="Hauser L."/>
            <person name="Kyrpides N."/>
            <person name="Ivanova N."/>
            <person name="Pagani I."/>
            <person name="Samuel K."/>
            <person name="Teske A."/>
            <person name="Mueller J."/>
            <person name="Woyke T."/>
        </authorList>
    </citation>
    <scope>NUCLEOTIDE SEQUENCE [LARGE SCALE GENOMIC DNA]</scope>
    <source>
        <strain evidence="7 8">B18LD</strain>
    </source>
</reference>
<dbReference type="Pfam" id="PF00990">
    <property type="entry name" value="GGDEF"/>
    <property type="match status" value="1"/>
</dbReference>
<dbReference type="Gene3D" id="3.30.450.20">
    <property type="entry name" value="PAS domain"/>
    <property type="match status" value="1"/>
</dbReference>
<dbReference type="SMART" id="SM00052">
    <property type="entry name" value="EAL"/>
    <property type="match status" value="1"/>
</dbReference>
<dbReference type="GO" id="GO:0006355">
    <property type="term" value="P:regulation of DNA-templated transcription"/>
    <property type="evidence" value="ECO:0007669"/>
    <property type="project" value="InterPro"/>
</dbReference>
<dbReference type="STRING" id="395493.BegalDRAFT_1876"/>
<dbReference type="InterPro" id="IPR043128">
    <property type="entry name" value="Rev_trsase/Diguanyl_cyclase"/>
</dbReference>
<dbReference type="PANTHER" id="PTHR44757">
    <property type="entry name" value="DIGUANYLATE CYCLASE DGCP"/>
    <property type="match status" value="1"/>
</dbReference>
<dbReference type="PROSITE" id="PS50887">
    <property type="entry name" value="GGDEF"/>
    <property type="match status" value="1"/>
</dbReference>
<dbReference type="Pfam" id="PF00563">
    <property type="entry name" value="EAL"/>
    <property type="match status" value="1"/>
</dbReference>
<dbReference type="NCBIfam" id="TIGR00229">
    <property type="entry name" value="sensory_box"/>
    <property type="match status" value="1"/>
</dbReference>
<dbReference type="InterPro" id="IPR035919">
    <property type="entry name" value="EAL_sf"/>
</dbReference>
<dbReference type="RefSeq" id="WP_002685962.1">
    <property type="nucleotide sequence ID" value="NZ_JH600070.1"/>
</dbReference>
<dbReference type="Pfam" id="PF00989">
    <property type="entry name" value="PAS"/>
    <property type="match status" value="1"/>
</dbReference>
<dbReference type="CDD" id="cd01948">
    <property type="entry name" value="EAL"/>
    <property type="match status" value="1"/>
</dbReference>
<feature type="domain" description="PAC" evidence="4">
    <location>
        <begin position="200"/>
        <end position="252"/>
    </location>
</feature>
<dbReference type="AlphaFoldDB" id="I3CGK7"/>
<evidence type="ECO:0000259" key="5">
    <source>
        <dbReference type="PROSITE" id="PS50883"/>
    </source>
</evidence>
<accession>I3CGK7</accession>
<dbReference type="Gene3D" id="3.30.70.270">
    <property type="match status" value="1"/>
</dbReference>
<sequence>MRILLIEKDGQDYLKLRQLVDEQQDDPVTMEWAPNHENAIRLIKKNNYGIFLIAFYDESQQSFIDWLYEYTTAPIIFLIKSWFPKAAPRLDSLRTEYINKAHISWALIKQMVHHFETLHQFQETGNKFLSAFMQASTPLCLLNSVGTIIEINDNALTFLGLSHEEVVSTPAWDIPWNKLTDKLRRRFHIAIRIARRAKTAKYEINIKGRTNKATTLEVAVTPIVNSQSEVIWILVEAHDLSAYKLAEQQLLQASQSDQLTGLPNRHFFLESLERAMLNVQNNKNYRIAVLYIDLDRFRVVNESLGPDMGDWLIMEIALRLQNCLPSNGLLARSGGDEFMILLDELSNLTDAIRLARTINNEVAQAFLLDGYEVQTSASIGIAYSTYHQSSNDLLRDADIAMYRAKAGGKSCYSVFNSNMHAEAMSRLQIEAELNRGIEQNNFVLVYQPQIDLQNKALLGVEALVRFYHPKYGLMSPLKFIPILEDTGIIIKIGEWILQTALKQLKKWQDEGLSIKHVAVNLSATQFRNKHLLESVKEALTMSGVAAEYLELELTESLLLEDTESAVRTLKQFKDMGIRVTIDDFGTGYSSLSYLRRFPVDSLKIDKSFIKGVVSEPEDIAITVATIDMAHALGLNVIAEGVENEEQRDFLRDHGCDCAQGYFYSPPINHEDFSKWATTYRETLNPTGTINTP</sequence>
<dbReference type="SUPFAM" id="SSF55073">
    <property type="entry name" value="Nucleotide cyclase"/>
    <property type="match status" value="1"/>
</dbReference>
<dbReference type="PROSITE" id="PS50113">
    <property type="entry name" value="PAC"/>
    <property type="match status" value="1"/>
</dbReference>
<dbReference type="GO" id="GO:0071111">
    <property type="term" value="F:cyclic-guanylate-specific phosphodiesterase activity"/>
    <property type="evidence" value="ECO:0007669"/>
    <property type="project" value="UniProtKB-EC"/>
</dbReference>
<dbReference type="InterPro" id="IPR000700">
    <property type="entry name" value="PAS-assoc_C"/>
</dbReference>
<organism evidence="7 8">
    <name type="scientific">Beggiatoa alba B18LD</name>
    <dbReference type="NCBI Taxonomy" id="395493"/>
    <lineage>
        <taxon>Bacteria</taxon>
        <taxon>Pseudomonadati</taxon>
        <taxon>Pseudomonadota</taxon>
        <taxon>Gammaproteobacteria</taxon>
        <taxon>Thiotrichales</taxon>
        <taxon>Thiotrichaceae</taxon>
        <taxon>Beggiatoa</taxon>
    </lineage>
</organism>
<dbReference type="PROSITE" id="PS50883">
    <property type="entry name" value="EAL"/>
    <property type="match status" value="1"/>
</dbReference>
<dbReference type="HOGENOM" id="CLU_000445_70_50_6"/>
<feature type="domain" description="GGDEF" evidence="6">
    <location>
        <begin position="285"/>
        <end position="417"/>
    </location>
</feature>
<gene>
    <name evidence="7" type="ORF">BegalDRAFT_1876</name>
</gene>
<keyword evidence="2" id="KW-0973">c-di-GMP</keyword>
<evidence type="ECO:0000256" key="1">
    <source>
        <dbReference type="ARBA" id="ARBA00012282"/>
    </source>
</evidence>
<dbReference type="eggNOG" id="COG5001">
    <property type="taxonomic scope" value="Bacteria"/>
</dbReference>
<dbReference type="InterPro" id="IPR035965">
    <property type="entry name" value="PAS-like_dom_sf"/>
</dbReference>
<dbReference type="SMART" id="SM00267">
    <property type="entry name" value="GGDEF"/>
    <property type="match status" value="1"/>
</dbReference>
<dbReference type="InterPro" id="IPR001633">
    <property type="entry name" value="EAL_dom"/>
</dbReference>
<evidence type="ECO:0000259" key="6">
    <source>
        <dbReference type="PROSITE" id="PS50887"/>
    </source>
</evidence>
<dbReference type="NCBIfam" id="TIGR00254">
    <property type="entry name" value="GGDEF"/>
    <property type="match status" value="1"/>
</dbReference>
<dbReference type="Proteomes" id="UP000005744">
    <property type="component" value="Unassembled WGS sequence"/>
</dbReference>
<dbReference type="SUPFAM" id="SSF141868">
    <property type="entry name" value="EAL domain-like"/>
    <property type="match status" value="1"/>
</dbReference>
<keyword evidence="8" id="KW-1185">Reference proteome</keyword>
<evidence type="ECO:0000259" key="4">
    <source>
        <dbReference type="PROSITE" id="PS50113"/>
    </source>
</evidence>
<name>I3CGK7_9GAMM</name>
<dbReference type="OrthoDB" id="8553030at2"/>
<dbReference type="InterPro" id="IPR000160">
    <property type="entry name" value="GGDEF_dom"/>
</dbReference>
<proteinExistence type="predicted"/>
<dbReference type="CDD" id="cd00130">
    <property type="entry name" value="PAS"/>
    <property type="match status" value="1"/>
</dbReference>